<dbReference type="InterPro" id="IPR011852">
    <property type="entry name" value="TRAP_TAXI"/>
</dbReference>
<evidence type="ECO:0000313" key="2">
    <source>
        <dbReference type="EMBL" id="SNS18540.1"/>
    </source>
</evidence>
<dbReference type="AlphaFoldDB" id="A0A239CEL4"/>
<dbReference type="SUPFAM" id="SSF53850">
    <property type="entry name" value="Periplasmic binding protein-like II"/>
    <property type="match status" value="1"/>
</dbReference>
<gene>
    <name evidence="2" type="ORF">SAMN05216255_1665</name>
</gene>
<proteinExistence type="predicted"/>
<dbReference type="EMBL" id="FZOG01000002">
    <property type="protein sequence ID" value="SNS18540.1"/>
    <property type="molecule type" value="Genomic_DNA"/>
</dbReference>
<dbReference type="RefSeq" id="WP_089359422.1">
    <property type="nucleotide sequence ID" value="NZ_FZOG01000002.1"/>
</dbReference>
<sequence>MPRFLNDLKIMILANFWVVPVLGLLVGAVFYFVSPPPPLSATMATGAEGGAYRIFAERLKDELAKEGFELKLMPSNGSRDNIEKLLDEDSGVQIALVQSGLERQLAPEQREQLQTLGAVYHEPLWLFYRSDINLDRIADLLPLRLALGSQGSGTQAATEAILTANAIRPEQYPQTWQNISGSKAAEALLDDDLDAVFLVGPAENDNVQKLAAAPDIALANFRRADAYEARLPFFNRLTVGEGLLNLANNAPSREVVTLSPVATLVVNDDFNPGLVALFLEASREVMKSGTLLDKAGQFPSAEPQTFKLSSDAEHYYKNGLPLLQRYLPFRVASLADRYIILLIPLLVVLFPLFKAVGPLYRWRIRARIYRWYKYLREIDRQLDKGSLPEHLDAEIERLDQLQDELASVDVPLSYSNELYDLHVHLRYVIERLQTLQKRRQQSEESAG</sequence>
<accession>A0A239CEL4</accession>
<evidence type="ECO:0000256" key="1">
    <source>
        <dbReference type="SAM" id="Phobius"/>
    </source>
</evidence>
<feature type="transmembrane region" description="Helical" evidence="1">
    <location>
        <begin position="12"/>
        <end position="33"/>
    </location>
</feature>
<dbReference type="PANTHER" id="PTHR42941">
    <property type="entry name" value="SLL1037 PROTEIN"/>
    <property type="match status" value="1"/>
</dbReference>
<evidence type="ECO:0000313" key="3">
    <source>
        <dbReference type="Proteomes" id="UP000242915"/>
    </source>
</evidence>
<keyword evidence="1" id="KW-1133">Transmembrane helix</keyword>
<dbReference type="PANTHER" id="PTHR42941:SF1">
    <property type="entry name" value="SLL1037 PROTEIN"/>
    <property type="match status" value="1"/>
</dbReference>
<dbReference type="Proteomes" id="UP000242915">
    <property type="component" value="Unassembled WGS sequence"/>
</dbReference>
<dbReference type="Pfam" id="PF16868">
    <property type="entry name" value="NMT1_3"/>
    <property type="match status" value="1"/>
</dbReference>
<keyword evidence="1" id="KW-0812">Transmembrane</keyword>
<protein>
    <submittedName>
        <fullName evidence="2">TRAP-type uncharacterized transport system, substrate-binding protein</fullName>
    </submittedName>
</protein>
<name>A0A239CEL4_9PSED</name>
<keyword evidence="3" id="KW-1185">Reference proteome</keyword>
<reference evidence="3" key="1">
    <citation type="submission" date="2017-06" db="EMBL/GenBank/DDBJ databases">
        <authorList>
            <person name="Varghese N."/>
            <person name="Submissions S."/>
        </authorList>
    </citation>
    <scope>NUCLEOTIDE SEQUENCE [LARGE SCALE GENOMIC DNA]</scope>
    <source>
        <strain evidence="3">CIP 108523</strain>
    </source>
</reference>
<feature type="transmembrane region" description="Helical" evidence="1">
    <location>
        <begin position="338"/>
        <end position="360"/>
    </location>
</feature>
<keyword evidence="1" id="KW-0472">Membrane</keyword>
<organism evidence="2 3">
    <name type="scientific">Pseudomonas segetis</name>
    <dbReference type="NCBI Taxonomy" id="298908"/>
    <lineage>
        <taxon>Bacteria</taxon>
        <taxon>Pseudomonadati</taxon>
        <taxon>Pseudomonadota</taxon>
        <taxon>Gammaproteobacteria</taxon>
        <taxon>Pseudomonadales</taxon>
        <taxon>Pseudomonadaceae</taxon>
        <taxon>Pseudomonas</taxon>
    </lineage>
</organism>
<dbReference type="Gene3D" id="3.40.190.10">
    <property type="entry name" value="Periplasmic binding protein-like II"/>
    <property type="match status" value="2"/>
</dbReference>